<accession>A0A0F9A8A1</accession>
<feature type="non-terminal residue" evidence="1">
    <location>
        <position position="1"/>
    </location>
</feature>
<organism evidence="1">
    <name type="scientific">marine sediment metagenome</name>
    <dbReference type="NCBI Taxonomy" id="412755"/>
    <lineage>
        <taxon>unclassified sequences</taxon>
        <taxon>metagenomes</taxon>
        <taxon>ecological metagenomes</taxon>
    </lineage>
</organism>
<comment type="caution">
    <text evidence="1">The sequence shown here is derived from an EMBL/GenBank/DDBJ whole genome shotgun (WGS) entry which is preliminary data.</text>
</comment>
<evidence type="ECO:0000313" key="1">
    <source>
        <dbReference type="EMBL" id="KKK94365.1"/>
    </source>
</evidence>
<proteinExistence type="predicted"/>
<sequence length="33" mass="3775">EYGLAEGDLVTVRGVGVYQIYEETIYQALRIKK</sequence>
<dbReference type="EMBL" id="LAZR01047377">
    <property type="protein sequence ID" value="KKK94365.1"/>
    <property type="molecule type" value="Genomic_DNA"/>
</dbReference>
<dbReference type="AlphaFoldDB" id="A0A0F9A8A1"/>
<name>A0A0F9A8A1_9ZZZZ</name>
<gene>
    <name evidence="1" type="ORF">LCGC14_2683610</name>
</gene>
<protein>
    <submittedName>
        <fullName evidence="1">Uncharacterized protein</fullName>
    </submittedName>
</protein>
<reference evidence="1" key="1">
    <citation type="journal article" date="2015" name="Nature">
        <title>Complex archaea that bridge the gap between prokaryotes and eukaryotes.</title>
        <authorList>
            <person name="Spang A."/>
            <person name="Saw J.H."/>
            <person name="Jorgensen S.L."/>
            <person name="Zaremba-Niedzwiedzka K."/>
            <person name="Martijn J."/>
            <person name="Lind A.E."/>
            <person name="van Eijk R."/>
            <person name="Schleper C."/>
            <person name="Guy L."/>
            <person name="Ettema T.J."/>
        </authorList>
    </citation>
    <scope>NUCLEOTIDE SEQUENCE</scope>
</reference>